<proteinExistence type="inferred from homology"/>
<name>A0A1H1TKC6_9GAMM</name>
<dbReference type="SUPFAM" id="SSF51735">
    <property type="entry name" value="NAD(P)-binding Rossmann-fold domains"/>
    <property type="match status" value="1"/>
</dbReference>
<gene>
    <name evidence="5" type="ORF">SAMN05216421_1834</name>
</gene>
<evidence type="ECO:0000313" key="5">
    <source>
        <dbReference type="EMBL" id="SDS60697.1"/>
    </source>
</evidence>
<dbReference type="PANTHER" id="PTHR43115:SF4">
    <property type="entry name" value="DEHYDROGENASE_REDUCTASE SDR FAMILY MEMBER 11"/>
    <property type="match status" value="1"/>
</dbReference>
<dbReference type="Pfam" id="PF00106">
    <property type="entry name" value="adh_short"/>
    <property type="match status" value="1"/>
</dbReference>
<evidence type="ECO:0000313" key="6">
    <source>
        <dbReference type="Proteomes" id="UP000243207"/>
    </source>
</evidence>
<keyword evidence="6" id="KW-1185">Reference proteome</keyword>
<dbReference type="PRINTS" id="PR00081">
    <property type="entry name" value="GDHRDH"/>
</dbReference>
<dbReference type="Gene3D" id="3.40.50.720">
    <property type="entry name" value="NAD(P)-binding Rossmann-like Domain"/>
    <property type="match status" value="1"/>
</dbReference>
<evidence type="ECO:0000256" key="1">
    <source>
        <dbReference type="ARBA" id="ARBA00006484"/>
    </source>
</evidence>
<accession>A0A1H1TKC6</accession>
<feature type="domain" description="Ketoreductase" evidence="4">
    <location>
        <begin position="8"/>
        <end position="195"/>
    </location>
</feature>
<evidence type="ECO:0000256" key="2">
    <source>
        <dbReference type="ARBA" id="ARBA00023002"/>
    </source>
</evidence>
<keyword evidence="2" id="KW-0560">Oxidoreductase</keyword>
<dbReference type="PRINTS" id="PR00080">
    <property type="entry name" value="SDRFAMILY"/>
</dbReference>
<dbReference type="AlphaFoldDB" id="A0A1H1TKC6"/>
<dbReference type="Proteomes" id="UP000243207">
    <property type="component" value="Chromosome I"/>
</dbReference>
<dbReference type="STRING" id="487184.SAMN05216421_1834"/>
<protein>
    <submittedName>
        <fullName evidence="5">NADP-dependent 3-hydroxy acid dehydrogenase YdfG</fullName>
    </submittedName>
</protein>
<dbReference type="InterPro" id="IPR002347">
    <property type="entry name" value="SDR_fam"/>
</dbReference>
<dbReference type="InterPro" id="IPR057326">
    <property type="entry name" value="KR_dom"/>
</dbReference>
<sequence>MGDNIAGKVVVITGASSGIGEATARHLAALGAKVVLGARRVERLEAIVAELTAAGSEANGGAASMLATDVTRLSDVEALVAHAVERYGRVDVIINNAGLMAVGSILKGRTDEWERMIDINIKGVLNGIAAVLPVFQKQQSGHVINVGSVASHKVAPGGAVYSGTKFAVKAITEGLRQESGAIRCTLISPGAIDTELPAGTSDEATLKRLEEAYKTALPAETIARAMAYVIAQPAEVDVNEIVVRPTVQPF</sequence>
<reference evidence="6" key="1">
    <citation type="submission" date="2016-10" db="EMBL/GenBank/DDBJ databases">
        <authorList>
            <person name="Varghese N."/>
            <person name="Submissions S."/>
        </authorList>
    </citation>
    <scope>NUCLEOTIDE SEQUENCE [LARGE SCALE GENOMIC DNA]</scope>
    <source>
        <strain evidence="6">NRRL B-51270</strain>
    </source>
</reference>
<dbReference type="InterPro" id="IPR020904">
    <property type="entry name" value="Sc_DH/Rdtase_CS"/>
</dbReference>
<dbReference type="SMART" id="SM00822">
    <property type="entry name" value="PKS_KR"/>
    <property type="match status" value="1"/>
</dbReference>
<dbReference type="EMBL" id="LT629736">
    <property type="protein sequence ID" value="SDS60697.1"/>
    <property type="molecule type" value="Genomic_DNA"/>
</dbReference>
<dbReference type="GO" id="GO:0016616">
    <property type="term" value="F:oxidoreductase activity, acting on the CH-OH group of donors, NAD or NADP as acceptor"/>
    <property type="evidence" value="ECO:0007669"/>
    <property type="project" value="UniProtKB-ARBA"/>
</dbReference>
<dbReference type="RefSeq" id="WP_093393548.1">
    <property type="nucleotide sequence ID" value="NZ_LT629736.1"/>
</dbReference>
<dbReference type="OrthoDB" id="9810734at2"/>
<dbReference type="PROSITE" id="PS00061">
    <property type="entry name" value="ADH_SHORT"/>
    <property type="match status" value="1"/>
</dbReference>
<evidence type="ECO:0000256" key="3">
    <source>
        <dbReference type="RuleBase" id="RU000363"/>
    </source>
</evidence>
<organism evidence="5 6">
    <name type="scientific">Halopseudomonas xinjiangensis</name>
    <dbReference type="NCBI Taxonomy" id="487184"/>
    <lineage>
        <taxon>Bacteria</taxon>
        <taxon>Pseudomonadati</taxon>
        <taxon>Pseudomonadota</taxon>
        <taxon>Gammaproteobacteria</taxon>
        <taxon>Pseudomonadales</taxon>
        <taxon>Pseudomonadaceae</taxon>
        <taxon>Halopseudomonas</taxon>
    </lineage>
</organism>
<comment type="similarity">
    <text evidence="1 3">Belongs to the short-chain dehydrogenases/reductases (SDR) family.</text>
</comment>
<dbReference type="InterPro" id="IPR036291">
    <property type="entry name" value="NAD(P)-bd_dom_sf"/>
</dbReference>
<evidence type="ECO:0000259" key="4">
    <source>
        <dbReference type="SMART" id="SM00822"/>
    </source>
</evidence>
<dbReference type="PANTHER" id="PTHR43115">
    <property type="entry name" value="DEHYDROGENASE/REDUCTASE SDR FAMILY MEMBER 11"/>
    <property type="match status" value="1"/>
</dbReference>
<dbReference type="FunFam" id="3.40.50.720:FF:000047">
    <property type="entry name" value="NADP-dependent L-serine/L-allo-threonine dehydrogenase"/>
    <property type="match status" value="1"/>
</dbReference>